<evidence type="ECO:0000313" key="2">
    <source>
        <dbReference type="Proteomes" id="UP000198440"/>
    </source>
</evidence>
<gene>
    <name evidence="1" type="ORF">SAMN04488078_106212</name>
</gene>
<reference evidence="1 2" key="1">
    <citation type="submission" date="2017-06" db="EMBL/GenBank/DDBJ databases">
        <authorList>
            <person name="Kim H.J."/>
            <person name="Triplett B.A."/>
        </authorList>
    </citation>
    <scope>NUCLEOTIDE SEQUENCE [LARGE SCALE GENOMIC DNA]</scope>
    <source>
        <strain evidence="1 2">DSM 11445</strain>
    </source>
</reference>
<dbReference type="AlphaFoldDB" id="A0A239K8N7"/>
<evidence type="ECO:0000313" key="1">
    <source>
        <dbReference type="EMBL" id="SNT14475.1"/>
    </source>
</evidence>
<dbReference type="OrthoDB" id="7947094at2"/>
<dbReference type="Proteomes" id="UP000198440">
    <property type="component" value="Unassembled WGS sequence"/>
</dbReference>
<dbReference type="SUPFAM" id="SSF159709">
    <property type="entry name" value="PhnH-like"/>
    <property type="match status" value="1"/>
</dbReference>
<dbReference type="GO" id="GO:0019634">
    <property type="term" value="P:organic phosphonate metabolic process"/>
    <property type="evidence" value="ECO:0007669"/>
    <property type="project" value="InterPro"/>
</dbReference>
<dbReference type="Gene3D" id="3.40.50.11310">
    <property type="entry name" value="Bacterial phosphonate metabolism protein PhnH"/>
    <property type="match status" value="1"/>
</dbReference>
<sequence>MLSPPLPDAAETRANATFDAILWALSRPGLPRALPEAGEGVLIEALLDRECQVYAGDPLLIPLIGQTGARLVDIARADHVFLGRLTDLSLLGHCAVGSDLYPDDGATVVLRASLGSGDSLRLTGPGVNGAVEVQIGGLPGGFWHRRAELLRYPMGFDLLVLDGDRIIGLPRSTSIEVL</sequence>
<organism evidence="1 2">
    <name type="scientific">Antarctobacter heliothermus</name>
    <dbReference type="NCBI Taxonomy" id="74033"/>
    <lineage>
        <taxon>Bacteria</taxon>
        <taxon>Pseudomonadati</taxon>
        <taxon>Pseudomonadota</taxon>
        <taxon>Alphaproteobacteria</taxon>
        <taxon>Rhodobacterales</taxon>
        <taxon>Roseobacteraceae</taxon>
        <taxon>Antarctobacter</taxon>
    </lineage>
</organism>
<dbReference type="InterPro" id="IPR008772">
    <property type="entry name" value="Phosphonate_metab_PhnH"/>
</dbReference>
<dbReference type="RefSeq" id="WP_089279908.1">
    <property type="nucleotide sequence ID" value="NZ_FZON01000062.1"/>
</dbReference>
<protein>
    <submittedName>
        <fullName evidence="1">Alpha-D-ribose 1-methylphosphonate 5-triphosphate synthase subunit PhnH</fullName>
    </submittedName>
</protein>
<dbReference type="NCBIfam" id="TIGR03292">
    <property type="entry name" value="PhnH_redo"/>
    <property type="match status" value="1"/>
</dbReference>
<accession>A0A239K8N7</accession>
<proteinExistence type="predicted"/>
<dbReference type="EMBL" id="FZON01000062">
    <property type="protein sequence ID" value="SNT14475.1"/>
    <property type="molecule type" value="Genomic_DNA"/>
</dbReference>
<dbReference type="Pfam" id="PF05845">
    <property type="entry name" value="PhnH"/>
    <property type="match status" value="1"/>
</dbReference>
<name>A0A239K8N7_9RHOB</name>
<dbReference type="InterPro" id="IPR038058">
    <property type="entry name" value="PhnH-like_sp"/>
</dbReference>